<dbReference type="InterPro" id="IPR050351">
    <property type="entry name" value="BphY/WalK/GraS-like"/>
</dbReference>
<dbReference type="SMART" id="SM00387">
    <property type="entry name" value="HATPase_c"/>
    <property type="match status" value="1"/>
</dbReference>
<dbReference type="InterPro" id="IPR004358">
    <property type="entry name" value="Sig_transdc_His_kin-like_C"/>
</dbReference>
<dbReference type="Gene3D" id="1.10.287.130">
    <property type="match status" value="1"/>
</dbReference>
<dbReference type="PRINTS" id="PR00344">
    <property type="entry name" value="BCTRLSENSOR"/>
</dbReference>
<evidence type="ECO:0000313" key="18">
    <source>
        <dbReference type="Proteomes" id="UP000239590"/>
    </source>
</evidence>
<evidence type="ECO:0000256" key="7">
    <source>
        <dbReference type="ARBA" id="ARBA00022741"/>
    </source>
</evidence>
<dbReference type="Gene3D" id="3.30.450.20">
    <property type="entry name" value="PAS domain"/>
    <property type="match status" value="1"/>
</dbReference>
<dbReference type="Proteomes" id="UP000239590">
    <property type="component" value="Unassembled WGS sequence"/>
</dbReference>
<evidence type="ECO:0000259" key="16">
    <source>
        <dbReference type="PROSITE" id="PS50885"/>
    </source>
</evidence>
<dbReference type="SMART" id="SM00091">
    <property type="entry name" value="PAS"/>
    <property type="match status" value="1"/>
</dbReference>
<dbReference type="CDD" id="cd00130">
    <property type="entry name" value="PAS"/>
    <property type="match status" value="1"/>
</dbReference>
<dbReference type="GO" id="GO:0030295">
    <property type="term" value="F:protein kinase activator activity"/>
    <property type="evidence" value="ECO:0007669"/>
    <property type="project" value="TreeGrafter"/>
</dbReference>
<dbReference type="SUPFAM" id="SSF47384">
    <property type="entry name" value="Homodimeric domain of signal transducing histidine kinase"/>
    <property type="match status" value="1"/>
</dbReference>
<dbReference type="Pfam" id="PF00512">
    <property type="entry name" value="HisKA"/>
    <property type="match status" value="1"/>
</dbReference>
<keyword evidence="5" id="KW-0808">Transferase</keyword>
<dbReference type="PROSITE" id="PS50112">
    <property type="entry name" value="PAS"/>
    <property type="match status" value="1"/>
</dbReference>
<dbReference type="CDD" id="cd00075">
    <property type="entry name" value="HATPase"/>
    <property type="match status" value="1"/>
</dbReference>
<dbReference type="GO" id="GO:0005524">
    <property type="term" value="F:ATP binding"/>
    <property type="evidence" value="ECO:0007669"/>
    <property type="project" value="UniProtKB-KW"/>
</dbReference>
<dbReference type="GO" id="GO:0000156">
    <property type="term" value="F:phosphorelay response regulator activity"/>
    <property type="evidence" value="ECO:0007669"/>
    <property type="project" value="TreeGrafter"/>
</dbReference>
<feature type="domain" description="HAMP" evidence="16">
    <location>
        <begin position="168"/>
        <end position="220"/>
    </location>
</feature>
<dbReference type="PANTHER" id="PTHR42878">
    <property type="entry name" value="TWO-COMPONENT HISTIDINE KINASE"/>
    <property type="match status" value="1"/>
</dbReference>
<keyword evidence="12 13" id="KW-0472">Membrane</keyword>
<organism evidence="17 18">
    <name type="scientific">Siphonobacter curvatus</name>
    <dbReference type="NCBI Taxonomy" id="2094562"/>
    <lineage>
        <taxon>Bacteria</taxon>
        <taxon>Pseudomonadati</taxon>
        <taxon>Bacteroidota</taxon>
        <taxon>Cytophagia</taxon>
        <taxon>Cytophagales</taxon>
        <taxon>Cytophagaceae</taxon>
        <taxon>Siphonobacter</taxon>
    </lineage>
</organism>
<dbReference type="EMBL" id="PTRA01000011">
    <property type="protein sequence ID" value="PQA53030.1"/>
    <property type="molecule type" value="Genomic_DNA"/>
</dbReference>
<evidence type="ECO:0000256" key="5">
    <source>
        <dbReference type="ARBA" id="ARBA00022679"/>
    </source>
</evidence>
<dbReference type="InterPro" id="IPR000014">
    <property type="entry name" value="PAS"/>
</dbReference>
<accession>A0A2S7IEP0</accession>
<dbReference type="InterPro" id="IPR036890">
    <property type="entry name" value="HATPase_C_sf"/>
</dbReference>
<keyword evidence="9" id="KW-0067">ATP-binding</keyword>
<dbReference type="GO" id="GO:0016020">
    <property type="term" value="C:membrane"/>
    <property type="evidence" value="ECO:0007669"/>
    <property type="project" value="UniProtKB-SubCell"/>
</dbReference>
<feature type="domain" description="Histidine kinase" evidence="14">
    <location>
        <begin position="347"/>
        <end position="565"/>
    </location>
</feature>
<reference evidence="18" key="1">
    <citation type="submission" date="2018-02" db="EMBL/GenBank/DDBJ databases">
        <title>Genome sequencing of Solimonas sp. HR-BB.</title>
        <authorList>
            <person name="Lee Y."/>
            <person name="Jeon C.O."/>
        </authorList>
    </citation>
    <scope>NUCLEOTIDE SEQUENCE [LARGE SCALE GENOMIC DNA]</scope>
    <source>
        <strain evidence="18">HR-U</strain>
    </source>
</reference>
<dbReference type="SUPFAM" id="SSF55874">
    <property type="entry name" value="ATPase domain of HSP90 chaperone/DNA topoisomerase II/histidine kinase"/>
    <property type="match status" value="1"/>
</dbReference>
<keyword evidence="18" id="KW-1185">Reference proteome</keyword>
<dbReference type="InterPro" id="IPR003660">
    <property type="entry name" value="HAMP_dom"/>
</dbReference>
<evidence type="ECO:0000256" key="11">
    <source>
        <dbReference type="ARBA" id="ARBA00023012"/>
    </source>
</evidence>
<evidence type="ECO:0000259" key="14">
    <source>
        <dbReference type="PROSITE" id="PS50109"/>
    </source>
</evidence>
<dbReference type="PANTHER" id="PTHR42878:SF7">
    <property type="entry name" value="SENSOR HISTIDINE KINASE GLRK"/>
    <property type="match status" value="1"/>
</dbReference>
<feature type="transmembrane region" description="Helical" evidence="13">
    <location>
        <begin position="143"/>
        <end position="164"/>
    </location>
</feature>
<keyword evidence="4" id="KW-0597">Phosphoprotein</keyword>
<evidence type="ECO:0000256" key="10">
    <source>
        <dbReference type="ARBA" id="ARBA00022989"/>
    </source>
</evidence>
<keyword evidence="8 17" id="KW-0418">Kinase</keyword>
<dbReference type="Gene3D" id="6.10.340.10">
    <property type="match status" value="1"/>
</dbReference>
<dbReference type="SUPFAM" id="SSF158472">
    <property type="entry name" value="HAMP domain-like"/>
    <property type="match status" value="1"/>
</dbReference>
<dbReference type="Pfam" id="PF02518">
    <property type="entry name" value="HATPase_c"/>
    <property type="match status" value="1"/>
</dbReference>
<dbReference type="GO" id="GO:0007234">
    <property type="term" value="P:osmosensory signaling via phosphorelay pathway"/>
    <property type="evidence" value="ECO:0007669"/>
    <property type="project" value="TreeGrafter"/>
</dbReference>
<dbReference type="SMART" id="SM00388">
    <property type="entry name" value="HisKA"/>
    <property type="match status" value="1"/>
</dbReference>
<dbReference type="SMART" id="SM00304">
    <property type="entry name" value="HAMP"/>
    <property type="match status" value="1"/>
</dbReference>
<dbReference type="CDD" id="cd06225">
    <property type="entry name" value="HAMP"/>
    <property type="match status" value="1"/>
</dbReference>
<name>A0A2S7IEP0_9BACT</name>
<evidence type="ECO:0000256" key="4">
    <source>
        <dbReference type="ARBA" id="ARBA00022553"/>
    </source>
</evidence>
<protein>
    <recommendedName>
        <fullName evidence="3">histidine kinase</fullName>
        <ecNumber evidence="3">2.7.13.3</ecNumber>
    </recommendedName>
</protein>
<evidence type="ECO:0000256" key="12">
    <source>
        <dbReference type="ARBA" id="ARBA00023136"/>
    </source>
</evidence>
<sequence>MKLKAKLSLGLWFLFLVSSLLGGLGLYFLRELAQDSQDILKANYESLSYVEQMTSFIDGREDRLRVTDMQEFETALRKQEQNVTEVGERNLTHQLRLGYTQWQRDTSQFFPLKSLREPLHRISELNRQAIFRKSQTARQTADTALLLLSCIATFCLLVTFSFAINFPSFIANPIRELTGKIKEVAARNYATRLGFRSDDEFGELAAAFNTMAQKLDQWENSNLAKIQFEKRRVETVIASMPEAIIGLDEKRTILFVNPLGLSLLGMKESDLVGKYAPDVAVRNDLLRTLLQGDRDELKIVTEGQEGYFSRETQPVKNGDTQIGEVIVLRNVTRFHDLDQAKTNFIATVSHELKTPISAIKMSLQLLTDKRVGDLNDDQQQLVSSIQSDAQRLLRITGELLELSQVETGNIQLQIAPVSAETILSLAQESVRSTADQRHVQLAVEVPTTPLSVLADPEKTAWVLVNFLTNAIRYSPEQGTVQIVIRKVDQWAEFSVRDQGRGIEASYLNKIFERYFQIPNGQGKTGTGLGLAIAKDFIEAQGGNIWAQSEGLGYGSLFAFRLPLHS</sequence>
<dbReference type="Pfam" id="PF00672">
    <property type="entry name" value="HAMP"/>
    <property type="match status" value="1"/>
</dbReference>
<dbReference type="Gene3D" id="3.30.565.10">
    <property type="entry name" value="Histidine kinase-like ATPase, C-terminal domain"/>
    <property type="match status" value="1"/>
</dbReference>
<dbReference type="NCBIfam" id="TIGR00229">
    <property type="entry name" value="sensory_box"/>
    <property type="match status" value="1"/>
</dbReference>
<comment type="subcellular location">
    <subcellularLocation>
        <location evidence="2">Membrane</location>
        <topology evidence="2">Multi-pass membrane protein</topology>
    </subcellularLocation>
</comment>
<dbReference type="SUPFAM" id="SSF55785">
    <property type="entry name" value="PYP-like sensor domain (PAS domain)"/>
    <property type="match status" value="1"/>
</dbReference>
<dbReference type="InterPro" id="IPR035965">
    <property type="entry name" value="PAS-like_dom_sf"/>
</dbReference>
<evidence type="ECO:0000256" key="2">
    <source>
        <dbReference type="ARBA" id="ARBA00004141"/>
    </source>
</evidence>
<dbReference type="InterPro" id="IPR013767">
    <property type="entry name" value="PAS_fold"/>
</dbReference>
<keyword evidence="11" id="KW-0902">Two-component regulatory system</keyword>
<dbReference type="OrthoDB" id="9813151at2"/>
<dbReference type="PROSITE" id="PS50885">
    <property type="entry name" value="HAMP"/>
    <property type="match status" value="1"/>
</dbReference>
<dbReference type="RefSeq" id="WP_104716184.1">
    <property type="nucleotide sequence ID" value="NZ_PTRA01000011.1"/>
</dbReference>
<proteinExistence type="predicted"/>
<keyword evidence="6 13" id="KW-0812">Transmembrane</keyword>
<evidence type="ECO:0000259" key="15">
    <source>
        <dbReference type="PROSITE" id="PS50112"/>
    </source>
</evidence>
<evidence type="ECO:0000313" key="17">
    <source>
        <dbReference type="EMBL" id="PQA53030.1"/>
    </source>
</evidence>
<dbReference type="GO" id="GO:0000155">
    <property type="term" value="F:phosphorelay sensor kinase activity"/>
    <property type="evidence" value="ECO:0007669"/>
    <property type="project" value="InterPro"/>
</dbReference>
<feature type="transmembrane region" description="Helical" evidence="13">
    <location>
        <begin position="12"/>
        <end position="29"/>
    </location>
</feature>
<feature type="domain" description="PAS" evidence="15">
    <location>
        <begin position="229"/>
        <end position="274"/>
    </location>
</feature>
<evidence type="ECO:0000256" key="13">
    <source>
        <dbReference type="SAM" id="Phobius"/>
    </source>
</evidence>
<dbReference type="FunFam" id="3.30.565.10:FF:000006">
    <property type="entry name" value="Sensor histidine kinase WalK"/>
    <property type="match status" value="1"/>
</dbReference>
<gene>
    <name evidence="17" type="ORF">C5O19_25435</name>
</gene>
<comment type="catalytic activity">
    <reaction evidence="1">
        <text>ATP + protein L-histidine = ADP + protein N-phospho-L-histidine.</text>
        <dbReference type="EC" id="2.7.13.3"/>
    </reaction>
</comment>
<dbReference type="Pfam" id="PF00989">
    <property type="entry name" value="PAS"/>
    <property type="match status" value="1"/>
</dbReference>
<evidence type="ECO:0000256" key="1">
    <source>
        <dbReference type="ARBA" id="ARBA00000085"/>
    </source>
</evidence>
<dbReference type="EC" id="2.7.13.3" evidence="3"/>
<dbReference type="InterPro" id="IPR003661">
    <property type="entry name" value="HisK_dim/P_dom"/>
</dbReference>
<dbReference type="CDD" id="cd00082">
    <property type="entry name" value="HisKA"/>
    <property type="match status" value="1"/>
</dbReference>
<dbReference type="GO" id="GO:0006355">
    <property type="term" value="P:regulation of DNA-templated transcription"/>
    <property type="evidence" value="ECO:0007669"/>
    <property type="project" value="InterPro"/>
</dbReference>
<dbReference type="InterPro" id="IPR003594">
    <property type="entry name" value="HATPase_dom"/>
</dbReference>
<dbReference type="InterPro" id="IPR005467">
    <property type="entry name" value="His_kinase_dom"/>
</dbReference>
<dbReference type="AlphaFoldDB" id="A0A2S7IEP0"/>
<dbReference type="PROSITE" id="PS50109">
    <property type="entry name" value="HIS_KIN"/>
    <property type="match status" value="1"/>
</dbReference>
<keyword evidence="7" id="KW-0547">Nucleotide-binding</keyword>
<evidence type="ECO:0000256" key="9">
    <source>
        <dbReference type="ARBA" id="ARBA00022840"/>
    </source>
</evidence>
<evidence type="ECO:0000256" key="6">
    <source>
        <dbReference type="ARBA" id="ARBA00022692"/>
    </source>
</evidence>
<comment type="caution">
    <text evidence="17">The sequence shown here is derived from an EMBL/GenBank/DDBJ whole genome shotgun (WGS) entry which is preliminary data.</text>
</comment>
<dbReference type="InterPro" id="IPR036097">
    <property type="entry name" value="HisK_dim/P_sf"/>
</dbReference>
<keyword evidence="10 13" id="KW-1133">Transmembrane helix</keyword>
<evidence type="ECO:0000256" key="3">
    <source>
        <dbReference type="ARBA" id="ARBA00012438"/>
    </source>
</evidence>
<evidence type="ECO:0000256" key="8">
    <source>
        <dbReference type="ARBA" id="ARBA00022777"/>
    </source>
</evidence>